<dbReference type="EMBL" id="BNCO01000009">
    <property type="protein sequence ID" value="GIL50907.1"/>
    <property type="molecule type" value="Genomic_DNA"/>
</dbReference>
<evidence type="ECO:0000313" key="1">
    <source>
        <dbReference type="EMBL" id="GIL50907.1"/>
    </source>
</evidence>
<proteinExistence type="predicted"/>
<keyword evidence="2" id="KW-1185">Reference proteome</keyword>
<accession>A0A8J4AZH8</accession>
<organism evidence="1 2">
    <name type="scientific">Volvox africanus</name>
    <dbReference type="NCBI Taxonomy" id="51714"/>
    <lineage>
        <taxon>Eukaryota</taxon>
        <taxon>Viridiplantae</taxon>
        <taxon>Chlorophyta</taxon>
        <taxon>core chlorophytes</taxon>
        <taxon>Chlorophyceae</taxon>
        <taxon>CS clade</taxon>
        <taxon>Chlamydomonadales</taxon>
        <taxon>Volvocaceae</taxon>
        <taxon>Volvox</taxon>
    </lineage>
</organism>
<comment type="caution">
    <text evidence="1">The sequence shown here is derived from an EMBL/GenBank/DDBJ whole genome shotgun (WGS) entry which is preliminary data.</text>
</comment>
<protein>
    <recommendedName>
        <fullName evidence="3">GPS domain-containing protein</fullName>
    </recommendedName>
</protein>
<feature type="non-terminal residue" evidence="1">
    <location>
        <position position="1"/>
    </location>
</feature>
<reference evidence="1" key="1">
    <citation type="journal article" date="2021" name="Proc. Natl. Acad. Sci. U.S.A.">
        <title>Three genomes in the algal genus Volvox reveal the fate of a haploid sex-determining region after a transition to homothallism.</title>
        <authorList>
            <person name="Yamamoto K."/>
            <person name="Hamaji T."/>
            <person name="Kawai-Toyooka H."/>
            <person name="Matsuzaki R."/>
            <person name="Takahashi F."/>
            <person name="Nishimura Y."/>
            <person name="Kawachi M."/>
            <person name="Noguchi H."/>
            <person name="Minakuchi Y."/>
            <person name="Umen J.G."/>
            <person name="Toyoda A."/>
            <person name="Nozaki H."/>
        </authorList>
    </citation>
    <scope>NUCLEOTIDE SEQUENCE</scope>
    <source>
        <strain evidence="1">NIES-3780</strain>
    </source>
</reference>
<dbReference type="Proteomes" id="UP000747399">
    <property type="component" value="Unassembled WGS sequence"/>
</dbReference>
<evidence type="ECO:0000313" key="2">
    <source>
        <dbReference type="Proteomes" id="UP000747399"/>
    </source>
</evidence>
<evidence type="ECO:0008006" key="3">
    <source>
        <dbReference type="Google" id="ProtNLM"/>
    </source>
</evidence>
<sequence length="2153" mass="227184">RRRHLAALRGRSRTVLQQAVPASDSTSTVDSLMVADPSPVTQMFTPGCPRKITCNTAKVSASYLDQAVEVLALPIRCTAVASIHDGPLVQVLDGLANDTAYIVRVVAEDVASNQRVYRALVRTVDRRPPEFNAVSVQTSFFSFNLSVTLSEPGALVGYMYTATGSANISLTASSAWPPSPQGPVILQVQAGTAIPTNGTVPSGATTYDLSFTHSSISPKTTYSVALIARDLAGNVQTGIRLVTVRTDDNIPPVWLETTLRRGAHNATLSVQIDEPSTAWWLCLFGDLPCPQAAALFGFDNTTSPALEGLVNWGNVNITTDGGNASATIDGLQDGLQYTLCLVAEDASVLRNRQTSAHRLVFSTLDQTPPALSALIVSGSDGNFTCDRSTFRCRLSLNVSLNEAGIAVLALQYADAYLTNFTAATLVGVSVTNPPSGVLRATSIHFNSSGSSEVHLNDLVSGEGYTLDAAAVDVSGNVQPLLQSRTLIAPDVTPPSFIRVSATSIADTFITVNVSLNEPSTILCLVARTGTQAPNTTQLVAAVQRKQDMTGSTPYGPKIAGAAVMWNVSGLAVGQEYDVHLLAQDANGNQQPNVTSISRVRVVDSIPPIIHSLTTYLAPTGNRLMISVNASKPGTLHYIALPLGASVPTRQQLLQPATAVAANFSGQMPVTAAFNVASAVMCVADGASYAIWAMQEDTEGQHPNRQPNYSNVTRAIQVPPSGIDISTCASESRMRALVLESALTQGSVGWPVGRITPAASTSSNASEFSWVQDYYMLGGLGGGVSGNGTVMAFVEGKQLGKLEFQPTWPPPTQIRVVVQTPVLYLEPVAAVTTSLADAGRMLRFAFQLQDSASRPTSFTGLRIVPSLSTSSYTALVLPDCSVIVASAGSSLLRSGTGTCRVEVPAQAFPAAGVSVQASLRIDLYNGSIFLFSSAPEQLTLQSAAAASPSAPASSAVLLLTLPIRPIHPGETFRATLSAFVGSQQTITGFAVRLLFNASRMTYVKAEKSVLWAELDASLAPDNGGMALGLNAMRRTAADSMYQNRSVPLLDAYFALAESAGPDGAVFVALDIRNGTSSGDVILLSAANPFVPEIIFQDFRAIGVATSGSVMVATRRQLGLLAYMSNHDLFNSAVLDSNDVITPIQAVVVFDWYQSETVDDTLVLPNNTNCSCSAPANVSNALTIVSCRVVLTSAHNQPVKQARVSVACGNTVALTAQVAVSVWYPVSHRVEASDPDGTLSSLLPMNVPASAIGTCLDRYQSTSLYLFATWTNGGSSSGDYISDVDVTRLVANWTTDIPQALRLDRATATGLSAHPGVNVSALGARGNVLASMQLAISSEPVCVEALEAVALSSISVTSAMQLSSVGRWRVRFTPTQELNWEGASAKVSVFASFSDGTAMPVSGSSITTSYLRMSNSSASSVLPFSLQPLVGYPALNLTVNTSFGSPVVCGPLLKTSWSICSSAALDIADGMQLATGSGTVRVDLPTPIRVDSLQSSSTVITSANSGASQPPISVPTQSYLKVMVAFDDGVIHDMTTDRRVQVLVSQGADVCRVLRDNSTWQPYVEAIAGKSGSCELQARASFAGLPVLRNTVTVSVVMFVSMQVYVPEGTPAQPPTTNSSTLTNLVSQIDPIYLFKCDFSHYMPASVWVMGQLSSCGASCNLADLNYPSMTRLELTDTSAVNLTRNPSNMTLTNVLKPIKLGKSYLRVSFGTAISNLFTVSVEDPFQAGSPRVFDISDSGFTIAANMSSGSYKVTYLVQSANEISSAVPTATMVERAGVAMTAVNCSQASPCMMTATVIGLTPATNYTVFLAVRFEVARQSKLIKTVFAITGVLTSDNVAPSFTALGNMQNVTQDSQRFRMRVRVAMSEGGMISYAIYRNNSCITGVERLPVGIVRSGGQLPKTVCTCNNTSLCQPVDWGNITVSDDQPSDVLTISGLLPPNPYDILSASTPDKNTCSTGALPPPTTPAHLLYLVAQDDLPTYKHWNVTCAPPSSSPGDSCVTTAFASCTSMPPVGSEPSGVNVQSAPYKLMPLGEALQGNMTGSPLLASFYLPPGDDVAFDPLATTVTVASRTITFQFKVNRVAAIQYRLDQFSGAKAFSGIYPVYDPAMTYNVTISKGCNGALLGEPSYTLWYWATDVYGLSSRPLSSSVIFD</sequence>
<gene>
    <name evidence="1" type="ORF">Vafri_6873</name>
</gene>
<name>A0A8J4AZH8_9CHLO</name>